<dbReference type="Proteomes" id="UP000094801">
    <property type="component" value="Unassembled WGS sequence"/>
</dbReference>
<keyword evidence="2" id="KW-1185">Reference proteome</keyword>
<organism evidence="1 2">
    <name type="scientific">[Candida] arabinofermentans NRRL YB-2248</name>
    <dbReference type="NCBI Taxonomy" id="983967"/>
    <lineage>
        <taxon>Eukaryota</taxon>
        <taxon>Fungi</taxon>
        <taxon>Dikarya</taxon>
        <taxon>Ascomycota</taxon>
        <taxon>Saccharomycotina</taxon>
        <taxon>Pichiomycetes</taxon>
        <taxon>Pichiales</taxon>
        <taxon>Pichiaceae</taxon>
        <taxon>Ogataea</taxon>
        <taxon>Ogataea/Candida clade</taxon>
    </lineage>
</organism>
<gene>
    <name evidence="1" type="ORF">CANARDRAFT_26485</name>
</gene>
<reference evidence="2" key="1">
    <citation type="submission" date="2016-04" db="EMBL/GenBank/DDBJ databases">
        <title>Comparative genomics of biotechnologically important yeasts.</title>
        <authorList>
            <consortium name="DOE Joint Genome Institute"/>
            <person name="Riley R."/>
            <person name="Haridas S."/>
            <person name="Wolfe K.H."/>
            <person name="Lopes M.R."/>
            <person name="Hittinger C.T."/>
            <person name="Goker M."/>
            <person name="Salamov A."/>
            <person name="Wisecaver J."/>
            <person name="Long T.M."/>
            <person name="Aerts A.L."/>
            <person name="Barry K."/>
            <person name="Choi C."/>
            <person name="Clum A."/>
            <person name="Coughlan A.Y."/>
            <person name="Deshpande S."/>
            <person name="Douglass A.P."/>
            <person name="Hanson S.J."/>
            <person name="Klenk H.-P."/>
            <person name="Labutti K."/>
            <person name="Lapidus A."/>
            <person name="Lindquist E."/>
            <person name="Lipzen A."/>
            <person name="Meier-Kolthoff J.P."/>
            <person name="Ohm R.A."/>
            <person name="Otillar R.P."/>
            <person name="Pangilinan J."/>
            <person name="Peng Y."/>
            <person name="Rokas A."/>
            <person name="Rosa C.A."/>
            <person name="Scheuner C."/>
            <person name="Sibirny A.A."/>
            <person name="Slot J.C."/>
            <person name="Stielow J.B."/>
            <person name="Sun H."/>
            <person name="Kurtzman C.P."/>
            <person name="Blackwell M."/>
            <person name="Grigoriev I.V."/>
            <person name="Jeffries T.W."/>
        </authorList>
    </citation>
    <scope>NUCLEOTIDE SEQUENCE [LARGE SCALE GENOMIC DNA]</scope>
    <source>
        <strain evidence="2">NRRL YB-2248</strain>
    </source>
</reference>
<dbReference type="EMBL" id="KV453848">
    <property type="protein sequence ID" value="ODV87053.1"/>
    <property type="molecule type" value="Genomic_DNA"/>
</dbReference>
<sequence length="70" mass="7847">MVVMVGLPNIIVQYLKLVLKNLTYYIGTLKKKINIANWELLNLKISMIADNETNDFAEGAAANNVVFGNY</sequence>
<protein>
    <submittedName>
        <fullName evidence="1">Uncharacterized protein</fullName>
    </submittedName>
</protein>
<name>A0A1E4T5M0_9ASCO</name>
<evidence type="ECO:0000313" key="2">
    <source>
        <dbReference type="Proteomes" id="UP000094801"/>
    </source>
</evidence>
<evidence type="ECO:0000313" key="1">
    <source>
        <dbReference type="EMBL" id="ODV87053.1"/>
    </source>
</evidence>
<dbReference type="AlphaFoldDB" id="A0A1E4T5M0"/>
<proteinExistence type="predicted"/>
<accession>A0A1E4T5M0</accession>